<dbReference type="RefSeq" id="WP_179457457.1">
    <property type="nucleotide sequence ID" value="NZ_BAAAPX010000001.1"/>
</dbReference>
<evidence type="ECO:0000313" key="3">
    <source>
        <dbReference type="Proteomes" id="UP000589620"/>
    </source>
</evidence>
<evidence type="ECO:0000313" key="2">
    <source>
        <dbReference type="EMBL" id="NYD75583.1"/>
    </source>
</evidence>
<dbReference type="SUPFAM" id="SSF53474">
    <property type="entry name" value="alpha/beta-Hydrolases"/>
    <property type="match status" value="1"/>
</dbReference>
<comment type="caution">
    <text evidence="2">The sequence shown here is derived from an EMBL/GenBank/DDBJ whole genome shotgun (WGS) entry which is preliminary data.</text>
</comment>
<proteinExistence type="predicted"/>
<name>A0A852T436_9MICO</name>
<dbReference type="Pfam" id="PF12146">
    <property type="entry name" value="Hydrolase_4"/>
    <property type="match status" value="1"/>
</dbReference>
<dbReference type="GO" id="GO:0016787">
    <property type="term" value="F:hydrolase activity"/>
    <property type="evidence" value="ECO:0007669"/>
    <property type="project" value="UniProtKB-KW"/>
</dbReference>
<dbReference type="InterPro" id="IPR022742">
    <property type="entry name" value="Hydrolase_4"/>
</dbReference>
<dbReference type="EMBL" id="JACCBJ010000001">
    <property type="protein sequence ID" value="NYD75583.1"/>
    <property type="molecule type" value="Genomic_DNA"/>
</dbReference>
<protein>
    <submittedName>
        <fullName evidence="2">Alpha-beta hydrolase superfamily lysophospholipase</fullName>
    </submittedName>
</protein>
<gene>
    <name evidence="2" type="ORF">BJ963_003102</name>
</gene>
<dbReference type="InterPro" id="IPR051044">
    <property type="entry name" value="MAG_DAG_Lipase"/>
</dbReference>
<reference evidence="2 3" key="1">
    <citation type="submission" date="2020-07" db="EMBL/GenBank/DDBJ databases">
        <title>Sequencing the genomes of 1000 actinobacteria strains.</title>
        <authorList>
            <person name="Klenk H.-P."/>
        </authorList>
    </citation>
    <scope>NUCLEOTIDE SEQUENCE [LARGE SCALE GENOMIC DNA]</scope>
    <source>
        <strain evidence="2 3">DSM 23871</strain>
    </source>
</reference>
<organism evidence="2 3">
    <name type="scientific">Leifsonia soli</name>
    <dbReference type="NCBI Taxonomy" id="582665"/>
    <lineage>
        <taxon>Bacteria</taxon>
        <taxon>Bacillati</taxon>
        <taxon>Actinomycetota</taxon>
        <taxon>Actinomycetes</taxon>
        <taxon>Micrococcales</taxon>
        <taxon>Microbacteriaceae</taxon>
        <taxon>Leifsonia</taxon>
    </lineage>
</organism>
<keyword evidence="2" id="KW-0378">Hydrolase</keyword>
<evidence type="ECO:0000259" key="1">
    <source>
        <dbReference type="Pfam" id="PF12146"/>
    </source>
</evidence>
<dbReference type="AlphaFoldDB" id="A0A852T436"/>
<dbReference type="PANTHER" id="PTHR11614">
    <property type="entry name" value="PHOSPHOLIPASE-RELATED"/>
    <property type="match status" value="1"/>
</dbReference>
<dbReference type="Gene3D" id="3.40.50.1820">
    <property type="entry name" value="alpha/beta hydrolase"/>
    <property type="match status" value="1"/>
</dbReference>
<keyword evidence="3" id="KW-1185">Reference proteome</keyword>
<feature type="domain" description="Serine aminopeptidase S33" evidence="1">
    <location>
        <begin position="30"/>
        <end position="271"/>
    </location>
</feature>
<accession>A0A852T436</accession>
<dbReference type="Proteomes" id="UP000589620">
    <property type="component" value="Unassembled WGS sequence"/>
</dbReference>
<sequence length="291" mass="31813">MQSEQGRSFDDEDGVRVHFDVYAPTPEGTRPAAAIQLAHGVGEHAGRYRELATHLAAAGYAVYADDHLGHGRTGMEQWNGDATRLGRLGPGGLRAAIRDVHAFSDLIRAENPDLPLVYIGHSWGSLIGQILLNRHSDEYDGMVLSGTAYRTLGSMNGGDLNKRHAHLGTTGAEWLSRDPAVAQAFVDDPLTTLTPLQKLFGMADAARLLGRPVRRLARDLPVLIQVGSDDPLGGPESARRLERAYRIRSGLSDVTTIVYDGARHEIFNETNRAEVFADLTAWLTERFPSRT</sequence>
<dbReference type="InterPro" id="IPR029058">
    <property type="entry name" value="AB_hydrolase_fold"/>
</dbReference>